<feature type="domain" description="Pyruvate kinase C-terminal" evidence="1">
    <location>
        <begin position="18"/>
        <end position="169"/>
    </location>
</feature>
<accession>A0A832RS40</accession>
<name>A0A832RS40_9EURY</name>
<dbReference type="SUPFAM" id="SSF52935">
    <property type="entry name" value="PK C-terminal domain-like"/>
    <property type="match status" value="1"/>
</dbReference>
<reference evidence="2" key="1">
    <citation type="journal article" date="2020" name="bioRxiv">
        <title>A rank-normalized archaeal taxonomy based on genome phylogeny resolves widespread incomplete and uneven classifications.</title>
        <authorList>
            <person name="Rinke C."/>
            <person name="Chuvochina M."/>
            <person name="Mussig A.J."/>
            <person name="Chaumeil P.-A."/>
            <person name="Waite D.W."/>
            <person name="Whitman W.B."/>
            <person name="Parks D.H."/>
            <person name="Hugenholtz P."/>
        </authorList>
    </citation>
    <scope>NUCLEOTIDE SEQUENCE</scope>
    <source>
        <strain evidence="2">UBA12518</strain>
    </source>
</reference>
<dbReference type="PIRSF" id="PIRSF016138">
    <property type="entry name" value="UCP016138"/>
    <property type="match status" value="1"/>
</dbReference>
<dbReference type="Gene3D" id="3.40.1380.20">
    <property type="entry name" value="Pyruvate kinase, C-terminal domain"/>
    <property type="match status" value="1"/>
</dbReference>
<evidence type="ECO:0000313" key="3">
    <source>
        <dbReference type="Proteomes" id="UP000600363"/>
    </source>
</evidence>
<gene>
    <name evidence="2" type="ORF">HA299_01010</name>
</gene>
<sequence>MEQSITYFDTPGKHNTDEVVAIVARTVRERGIRHVVVATTSGSTALRLSEALKGTDVRIVAVTLKYGFREEGKRPMSEECAAELERRGITLITQSHALSGVERSFSSELGGASRSEVLAAALKSLFGVGFKVAVEVTLMAADTGAIPVGDDVEVVAMGGTHGGADVACIMRPAHTNHFFKMQIREILCMPRHK</sequence>
<dbReference type="AlphaFoldDB" id="A0A832RS40"/>
<dbReference type="InterPro" id="IPR015795">
    <property type="entry name" value="Pyrv_Knase_C"/>
</dbReference>
<dbReference type="InterPro" id="IPR015074">
    <property type="entry name" value="DUF1867"/>
</dbReference>
<protein>
    <recommendedName>
        <fullName evidence="1">Pyruvate kinase C-terminal domain-containing protein</fullName>
    </recommendedName>
</protein>
<evidence type="ECO:0000313" key="2">
    <source>
        <dbReference type="EMBL" id="HIH69193.1"/>
    </source>
</evidence>
<dbReference type="EMBL" id="DUIH01000003">
    <property type="protein sequence ID" value="HIH69193.1"/>
    <property type="molecule type" value="Genomic_DNA"/>
</dbReference>
<proteinExistence type="predicted"/>
<comment type="caution">
    <text evidence="2">The sequence shown here is derived from an EMBL/GenBank/DDBJ whole genome shotgun (WGS) entry which is preliminary data.</text>
</comment>
<dbReference type="Pfam" id="PF02887">
    <property type="entry name" value="PK_C"/>
    <property type="match status" value="1"/>
</dbReference>
<evidence type="ECO:0000259" key="1">
    <source>
        <dbReference type="Pfam" id="PF02887"/>
    </source>
</evidence>
<organism evidence="2 3">
    <name type="scientific">Methermicoccus shengliensis</name>
    <dbReference type="NCBI Taxonomy" id="660064"/>
    <lineage>
        <taxon>Archaea</taxon>
        <taxon>Methanobacteriati</taxon>
        <taxon>Methanobacteriota</taxon>
        <taxon>Stenosarchaea group</taxon>
        <taxon>Methanomicrobia</taxon>
        <taxon>Methanosarcinales</taxon>
        <taxon>Methermicoccaceae</taxon>
        <taxon>Methermicoccus</taxon>
    </lineage>
</organism>
<dbReference type="Proteomes" id="UP000600363">
    <property type="component" value="Unassembled WGS sequence"/>
</dbReference>
<dbReference type="InterPro" id="IPR036918">
    <property type="entry name" value="Pyrv_Knase_C_sf"/>
</dbReference>